<name>A0AAD1MBV3_9MYCO</name>
<dbReference type="AlphaFoldDB" id="A0AAD1MBV3"/>
<sequence length="190" mass="19426">MTTQHLNPRRRIRAGAALSGTALAAVLMVAAPGAAIAHAHGYSTPSGDAVGRPGFGTESTPGNPAPGVRAVQALGDRVFNQNTAFNKSLDDSPLGTNYHNAFGTPNYEHPTHGSNGTVTGLLNGGLIKTTYDSLQARGAALPDEADLSAAVIRQLSGHHVTITPHRSPSAAVKSCTAQVAKTSLRAQGSC</sequence>
<keyword evidence="3" id="KW-1185">Reference proteome</keyword>
<organism evidence="2 3">
    <name type="scientific">Mycolicibacterium aichiense</name>
    <dbReference type="NCBI Taxonomy" id="1799"/>
    <lineage>
        <taxon>Bacteria</taxon>
        <taxon>Bacillati</taxon>
        <taxon>Actinomycetota</taxon>
        <taxon>Actinomycetes</taxon>
        <taxon>Mycobacteriales</taxon>
        <taxon>Mycobacteriaceae</taxon>
        <taxon>Mycolicibacterium</taxon>
    </lineage>
</organism>
<protein>
    <recommendedName>
        <fullName evidence="4">Superoxide dismutase</fullName>
    </recommendedName>
</protein>
<evidence type="ECO:0000313" key="3">
    <source>
        <dbReference type="Proteomes" id="UP000467327"/>
    </source>
</evidence>
<dbReference type="Proteomes" id="UP000467327">
    <property type="component" value="Chromosome"/>
</dbReference>
<reference evidence="2 3" key="1">
    <citation type="journal article" date="2019" name="Emerg. Microbes Infect.">
        <title>Comprehensive subspecies identification of 175 nontuberculous mycobacteria species based on 7547 genomic profiles.</title>
        <authorList>
            <person name="Matsumoto Y."/>
            <person name="Kinjo T."/>
            <person name="Motooka D."/>
            <person name="Nabeya D."/>
            <person name="Jung N."/>
            <person name="Uechi K."/>
            <person name="Horii T."/>
            <person name="Iida T."/>
            <person name="Fujita J."/>
            <person name="Nakamura S."/>
        </authorList>
    </citation>
    <scope>NUCLEOTIDE SEQUENCE [LARGE SCALE GENOMIC DNA]</scope>
    <source>
        <strain evidence="2 3">JCM 6376</strain>
    </source>
</reference>
<evidence type="ECO:0008006" key="4">
    <source>
        <dbReference type="Google" id="ProtNLM"/>
    </source>
</evidence>
<dbReference type="InterPro" id="IPR006311">
    <property type="entry name" value="TAT_signal"/>
</dbReference>
<dbReference type="RefSeq" id="WP_115319396.1">
    <property type="nucleotide sequence ID" value="NZ_AP022561.1"/>
</dbReference>
<accession>A0AAD1MBV3</accession>
<keyword evidence="1" id="KW-0732">Signal</keyword>
<proteinExistence type="predicted"/>
<gene>
    <name evidence="2" type="ORF">MAIC_19290</name>
</gene>
<dbReference type="KEGG" id="maic:MAIC_19290"/>
<dbReference type="PROSITE" id="PS51318">
    <property type="entry name" value="TAT"/>
    <property type="match status" value="1"/>
</dbReference>
<feature type="signal peptide" evidence="1">
    <location>
        <begin position="1"/>
        <end position="24"/>
    </location>
</feature>
<evidence type="ECO:0000256" key="1">
    <source>
        <dbReference type="SAM" id="SignalP"/>
    </source>
</evidence>
<feature type="chain" id="PRO_5041949323" description="Superoxide dismutase" evidence="1">
    <location>
        <begin position="25"/>
        <end position="190"/>
    </location>
</feature>
<dbReference type="EMBL" id="AP022561">
    <property type="protein sequence ID" value="BBX07126.1"/>
    <property type="molecule type" value="Genomic_DNA"/>
</dbReference>
<evidence type="ECO:0000313" key="2">
    <source>
        <dbReference type="EMBL" id="BBX07126.1"/>
    </source>
</evidence>